<protein>
    <submittedName>
        <fullName evidence="1">Uncharacterized protein</fullName>
    </submittedName>
</protein>
<sequence>MIAKIVADEVGVASMLLGGAVKRLTINWITRLVLYSIKRLVIRSNLVNRC</sequence>
<dbReference type="EMBL" id="CBUH010000138">
    <property type="protein sequence ID" value="CDI42963.1"/>
    <property type="molecule type" value="Genomic_DNA"/>
</dbReference>
<evidence type="ECO:0000313" key="1">
    <source>
        <dbReference type="EMBL" id="CDI42963.1"/>
    </source>
</evidence>
<evidence type="ECO:0000313" key="2">
    <source>
        <dbReference type="Proteomes" id="UP000017243"/>
    </source>
</evidence>
<gene>
    <name evidence="1" type="ORF">LHCIRMBIA953_01216</name>
</gene>
<reference evidence="1 2" key="1">
    <citation type="submission" date="2013-09" db="EMBL/GenBank/DDBJ databases">
        <title>Draft Genome Sequence of five Lactobacillus helveticus strains CIRM-BIA 101T, 103, 104, 951 and 953 isolated from milk product.</title>
        <authorList>
            <person name="Valence F."/>
            <person name="Chuat V."/>
            <person name="Ma L."/>
            <person name="Creno S."/>
            <person name="Falentin H."/>
            <person name="Lortal S."/>
            <person name="Bizet C."/>
            <person name="Clermont D."/>
            <person name="Loux V."/>
            <person name="Bouchier C."/>
            <person name="Cousin S."/>
        </authorList>
    </citation>
    <scope>NUCLEOTIDE SEQUENCE [LARGE SCALE GENOMIC DNA]</scope>
    <source>
        <strain evidence="1 2">CIRM-BIA 953</strain>
    </source>
</reference>
<accession>U4QEI0</accession>
<dbReference type="AlphaFoldDB" id="U4QEI0"/>
<name>U4QEI0_LACHE</name>
<organism evidence="1 2">
    <name type="scientific">Lactobacillus helveticus CIRM-BIA 953</name>
    <dbReference type="NCBI Taxonomy" id="1226335"/>
    <lineage>
        <taxon>Bacteria</taxon>
        <taxon>Bacillati</taxon>
        <taxon>Bacillota</taxon>
        <taxon>Bacilli</taxon>
        <taxon>Lactobacillales</taxon>
        <taxon>Lactobacillaceae</taxon>
        <taxon>Lactobacillus</taxon>
    </lineage>
</organism>
<proteinExistence type="predicted"/>
<comment type="caution">
    <text evidence="1">The sequence shown here is derived from an EMBL/GenBank/DDBJ whole genome shotgun (WGS) entry which is preliminary data.</text>
</comment>
<dbReference type="Proteomes" id="UP000017243">
    <property type="component" value="Unassembled WGS sequence"/>
</dbReference>